<dbReference type="SMART" id="SM00387">
    <property type="entry name" value="HATPase_c"/>
    <property type="match status" value="1"/>
</dbReference>
<dbReference type="PANTHER" id="PTHR43065:SF48">
    <property type="entry name" value="HISTIDINE KINASE"/>
    <property type="match status" value="1"/>
</dbReference>
<evidence type="ECO:0000256" key="2">
    <source>
        <dbReference type="ARBA" id="ARBA00012438"/>
    </source>
</evidence>
<dbReference type="PROSITE" id="PS50042">
    <property type="entry name" value="CNMP_BINDING_3"/>
    <property type="match status" value="1"/>
</dbReference>
<dbReference type="InterPro" id="IPR003661">
    <property type="entry name" value="HisK_dim/P_dom"/>
</dbReference>
<gene>
    <name evidence="7" type="ORF">GCM10023095_16710</name>
</gene>
<comment type="catalytic activity">
    <reaction evidence="1">
        <text>ATP + protein L-histidine = ADP + protein N-phospho-L-histidine.</text>
        <dbReference type="EC" id="2.7.13.3"/>
    </reaction>
</comment>
<dbReference type="EC" id="2.7.13.3" evidence="2"/>
<dbReference type="SUPFAM" id="SSF47384">
    <property type="entry name" value="Homodimeric domain of signal transducing histidine kinase"/>
    <property type="match status" value="1"/>
</dbReference>
<dbReference type="PRINTS" id="PR00344">
    <property type="entry name" value="BCTRLSENSOR"/>
</dbReference>
<dbReference type="InterPro" id="IPR018490">
    <property type="entry name" value="cNMP-bd_dom_sf"/>
</dbReference>
<dbReference type="InterPro" id="IPR036097">
    <property type="entry name" value="HisK_dim/P_sf"/>
</dbReference>
<feature type="domain" description="Histidine kinase" evidence="6">
    <location>
        <begin position="429"/>
        <end position="642"/>
    </location>
</feature>
<dbReference type="SMART" id="SM00100">
    <property type="entry name" value="cNMP"/>
    <property type="match status" value="1"/>
</dbReference>
<dbReference type="InterPro" id="IPR005467">
    <property type="entry name" value="His_kinase_dom"/>
</dbReference>
<feature type="domain" description="Cyclic nucleotide-binding" evidence="5">
    <location>
        <begin position="198"/>
        <end position="299"/>
    </location>
</feature>
<proteinExistence type="predicted"/>
<keyword evidence="8" id="KW-1185">Reference proteome</keyword>
<dbReference type="RefSeq" id="WP_345011973.1">
    <property type="nucleotide sequence ID" value="NZ_BAABFC010000011.1"/>
</dbReference>
<keyword evidence="4" id="KW-0175">Coiled coil</keyword>
<dbReference type="Pfam" id="PF02518">
    <property type="entry name" value="HATPase_c"/>
    <property type="match status" value="1"/>
</dbReference>
<dbReference type="GO" id="GO:0005524">
    <property type="term" value="F:ATP binding"/>
    <property type="evidence" value="ECO:0007669"/>
    <property type="project" value="UniProtKB-KW"/>
</dbReference>
<keyword evidence="7" id="KW-0547">Nucleotide-binding</keyword>
<dbReference type="Gene3D" id="2.60.120.10">
    <property type="entry name" value="Jelly Rolls"/>
    <property type="match status" value="1"/>
</dbReference>
<dbReference type="EMBL" id="BAABFC010000011">
    <property type="protein sequence ID" value="GAA4498376.1"/>
    <property type="molecule type" value="Genomic_DNA"/>
</dbReference>
<dbReference type="InterPro" id="IPR014710">
    <property type="entry name" value="RmlC-like_jellyroll"/>
</dbReference>
<accession>A0ABP8Q7D0</accession>
<dbReference type="SUPFAM" id="SSF51206">
    <property type="entry name" value="cAMP-binding domain-like"/>
    <property type="match status" value="1"/>
</dbReference>
<keyword evidence="3" id="KW-0597">Phosphoprotein</keyword>
<dbReference type="PANTHER" id="PTHR43065">
    <property type="entry name" value="SENSOR HISTIDINE KINASE"/>
    <property type="match status" value="1"/>
</dbReference>
<dbReference type="CDD" id="cd00082">
    <property type="entry name" value="HisKA"/>
    <property type="match status" value="1"/>
</dbReference>
<evidence type="ECO:0000313" key="8">
    <source>
        <dbReference type="Proteomes" id="UP001501321"/>
    </source>
</evidence>
<sequence length="650" mass="72510">MSEPLILSVCGEPQLQAQFAEELTPLFSLFGWQTASSLAAAYECLSQASEAAPVALVLCEQQLEDGEGSLLLGSALVAQSGCQRVLWGRQQASDKLIEAVNRGSLDHVLLYPWAPGTLLQAVRQQLTDYVARQQDEPLRFAPLLDGQRLLRAQLDRQMAAYRQGFMDYTHYTDEALSAAVIRALYQFFEGNDETRACRRYSPNHVLTRQGERNEFLWFIAQGEVVLKKRDAEGQEWEVVRYQQGALVGGMSFVTGEPAFTTGVTLTAAEVIKLDKALFAKVMQAKSDLLPLFTHLLLRHFNRRLQNSIQTKMALQKTLASLEQAQAQLVEREKLAVLGQLVAGVAHELNNPVAAILRGADTLQAQLPGLLMEPMAEPWRALAASILQQAMQVTPLSTATVRQRAAQAEHYTGDRTQARQLVQMQLDDPALWQRQFAPLSAAARQTQLARLDDYYQMGNFLHNIHVCARRIADLVKGLKQYARQDNAVPQRVDLLEGLEDTLTIFENRLKQLTLERHYDETRPKVLCYPIALQQVWTNLIANALDAVAELGREGRIQVRSQVYDEAGAPWIRIEVEDNGHGIAPELQARIFELNFTTKRDGNFGLGIGLHVCQQIIAQHQGRIAVRSVPGRYTCMAVCLPVTPAELLPPAP</sequence>
<comment type="caution">
    <text evidence="7">The sequence shown here is derived from an EMBL/GenBank/DDBJ whole genome shotgun (WGS) entry which is preliminary data.</text>
</comment>
<dbReference type="Pfam" id="PF00027">
    <property type="entry name" value="cNMP_binding"/>
    <property type="match status" value="1"/>
</dbReference>
<dbReference type="InterPro" id="IPR000595">
    <property type="entry name" value="cNMP-bd_dom"/>
</dbReference>
<evidence type="ECO:0000256" key="4">
    <source>
        <dbReference type="SAM" id="Coils"/>
    </source>
</evidence>
<evidence type="ECO:0000259" key="5">
    <source>
        <dbReference type="PROSITE" id="PS50042"/>
    </source>
</evidence>
<dbReference type="Gene3D" id="1.10.287.130">
    <property type="match status" value="1"/>
</dbReference>
<dbReference type="InterPro" id="IPR003594">
    <property type="entry name" value="HATPase_dom"/>
</dbReference>
<keyword evidence="7" id="KW-0067">ATP-binding</keyword>
<organism evidence="7 8">
    <name type="scientific">Pseudaeromonas paramecii</name>
    <dbReference type="NCBI Taxonomy" id="2138166"/>
    <lineage>
        <taxon>Bacteria</taxon>
        <taxon>Pseudomonadati</taxon>
        <taxon>Pseudomonadota</taxon>
        <taxon>Gammaproteobacteria</taxon>
        <taxon>Aeromonadales</taxon>
        <taxon>Aeromonadaceae</taxon>
        <taxon>Pseudaeromonas</taxon>
    </lineage>
</organism>
<evidence type="ECO:0000259" key="6">
    <source>
        <dbReference type="PROSITE" id="PS50109"/>
    </source>
</evidence>
<protein>
    <recommendedName>
        <fullName evidence="2">histidine kinase</fullName>
        <ecNumber evidence="2">2.7.13.3</ecNumber>
    </recommendedName>
</protein>
<dbReference type="CDD" id="cd00038">
    <property type="entry name" value="CAP_ED"/>
    <property type="match status" value="1"/>
</dbReference>
<dbReference type="Proteomes" id="UP001501321">
    <property type="component" value="Unassembled WGS sequence"/>
</dbReference>
<dbReference type="SUPFAM" id="SSF55874">
    <property type="entry name" value="ATPase domain of HSP90 chaperone/DNA topoisomerase II/histidine kinase"/>
    <property type="match status" value="1"/>
</dbReference>
<dbReference type="InterPro" id="IPR004358">
    <property type="entry name" value="Sig_transdc_His_kin-like_C"/>
</dbReference>
<name>A0ABP8Q7D0_9GAMM</name>
<reference evidence="8" key="1">
    <citation type="journal article" date="2019" name="Int. J. Syst. Evol. Microbiol.">
        <title>The Global Catalogue of Microorganisms (GCM) 10K type strain sequencing project: providing services to taxonomists for standard genome sequencing and annotation.</title>
        <authorList>
            <consortium name="The Broad Institute Genomics Platform"/>
            <consortium name="The Broad Institute Genome Sequencing Center for Infectious Disease"/>
            <person name="Wu L."/>
            <person name="Ma J."/>
        </authorList>
    </citation>
    <scope>NUCLEOTIDE SEQUENCE [LARGE SCALE GENOMIC DNA]</scope>
    <source>
        <strain evidence="8">JCM 32226</strain>
    </source>
</reference>
<dbReference type="Gene3D" id="3.30.565.10">
    <property type="entry name" value="Histidine kinase-like ATPase, C-terminal domain"/>
    <property type="match status" value="1"/>
</dbReference>
<evidence type="ECO:0000256" key="3">
    <source>
        <dbReference type="ARBA" id="ARBA00022553"/>
    </source>
</evidence>
<evidence type="ECO:0000256" key="1">
    <source>
        <dbReference type="ARBA" id="ARBA00000085"/>
    </source>
</evidence>
<dbReference type="InterPro" id="IPR036890">
    <property type="entry name" value="HATPase_C_sf"/>
</dbReference>
<dbReference type="PROSITE" id="PS50109">
    <property type="entry name" value="HIS_KIN"/>
    <property type="match status" value="1"/>
</dbReference>
<evidence type="ECO:0000313" key="7">
    <source>
        <dbReference type="EMBL" id="GAA4498376.1"/>
    </source>
</evidence>
<feature type="coiled-coil region" evidence="4">
    <location>
        <begin position="304"/>
        <end position="334"/>
    </location>
</feature>